<dbReference type="GO" id="GO:0016303">
    <property type="term" value="F:1-phosphatidylinositol-3-kinase activity"/>
    <property type="evidence" value="ECO:0007669"/>
    <property type="project" value="UniProtKB-UniRule"/>
</dbReference>
<accession>A0A1I7XRN7</accession>
<dbReference type="GO" id="GO:0005777">
    <property type="term" value="C:peroxisome"/>
    <property type="evidence" value="ECO:0007669"/>
    <property type="project" value="TreeGrafter"/>
</dbReference>
<organism evidence="12 13">
    <name type="scientific">Heterorhabditis bacteriophora</name>
    <name type="common">Entomopathogenic nematode worm</name>
    <dbReference type="NCBI Taxonomy" id="37862"/>
    <lineage>
        <taxon>Eukaryota</taxon>
        <taxon>Metazoa</taxon>
        <taxon>Ecdysozoa</taxon>
        <taxon>Nematoda</taxon>
        <taxon>Chromadorea</taxon>
        <taxon>Rhabditida</taxon>
        <taxon>Rhabditina</taxon>
        <taxon>Rhabditomorpha</taxon>
        <taxon>Strongyloidea</taxon>
        <taxon>Heterorhabditidae</taxon>
        <taxon>Heterorhabditis</taxon>
    </lineage>
</organism>
<evidence type="ECO:0000256" key="2">
    <source>
        <dbReference type="ARBA" id="ARBA00012073"/>
    </source>
</evidence>
<evidence type="ECO:0000256" key="3">
    <source>
        <dbReference type="ARBA" id="ARBA00019787"/>
    </source>
</evidence>
<dbReference type="InterPro" id="IPR042236">
    <property type="entry name" value="PI3K_accessory_sf"/>
</dbReference>
<proteinExistence type="inferred from homology"/>
<dbReference type="Pfam" id="PF00613">
    <property type="entry name" value="PI3Ka"/>
    <property type="match status" value="1"/>
</dbReference>
<comment type="catalytic activity">
    <reaction evidence="9">
        <text>a 1,2-diacyl-sn-glycero-3-phospho-(1D-myo-inositol) + ATP = a 1,2-diacyl-sn-glycero-3-phospho-(1D-myo-inositol-3-phosphate) + ADP + H(+)</text>
        <dbReference type="Rhea" id="RHEA:12709"/>
        <dbReference type="ChEBI" id="CHEBI:15378"/>
        <dbReference type="ChEBI" id="CHEBI:30616"/>
        <dbReference type="ChEBI" id="CHEBI:57880"/>
        <dbReference type="ChEBI" id="CHEBI:58088"/>
        <dbReference type="ChEBI" id="CHEBI:456216"/>
        <dbReference type="EC" id="2.7.1.137"/>
    </reaction>
</comment>
<dbReference type="Proteomes" id="UP000095283">
    <property type="component" value="Unplaced"/>
</dbReference>
<evidence type="ECO:0000256" key="9">
    <source>
        <dbReference type="PIRNR" id="PIRNR000587"/>
    </source>
</evidence>
<keyword evidence="5 9" id="KW-0547">Nucleotide-binding</keyword>
<dbReference type="InterPro" id="IPR000403">
    <property type="entry name" value="PI3/4_kinase_cat_dom"/>
</dbReference>
<comment type="similarity">
    <text evidence="9">Belongs to the PI3/PI4-kinase family.</text>
</comment>
<dbReference type="PIRSF" id="PIRSF000587">
    <property type="entry name" value="PI3K_Vps34"/>
    <property type="match status" value="1"/>
</dbReference>
<dbReference type="Pfam" id="PF00454">
    <property type="entry name" value="PI3_PI4_kinase"/>
    <property type="match status" value="1"/>
</dbReference>
<dbReference type="PROSITE" id="PS00915">
    <property type="entry name" value="PI3_4_KINASE_1"/>
    <property type="match status" value="1"/>
</dbReference>
<dbReference type="SUPFAM" id="SSF56112">
    <property type="entry name" value="Protein kinase-like (PK-like)"/>
    <property type="match status" value="1"/>
</dbReference>
<dbReference type="FunFam" id="1.10.1070.11:FF:000002">
    <property type="entry name" value="Phosphatidylinositol 3-kinase catalytic subunit type 3"/>
    <property type="match status" value="1"/>
</dbReference>
<evidence type="ECO:0000313" key="13">
    <source>
        <dbReference type="WBParaSite" id="Hba_19999"/>
    </source>
</evidence>
<dbReference type="PANTHER" id="PTHR10048:SF7">
    <property type="entry name" value="PHOSPHATIDYLINOSITOL 3-KINASE CATALYTIC SUBUNIT TYPE 3"/>
    <property type="match status" value="1"/>
</dbReference>
<comment type="subcellular location">
    <subcellularLocation>
        <location evidence="1">Endomembrane system</location>
        <topology evidence="1">Peripheral membrane protein</topology>
    </subcellularLocation>
</comment>
<dbReference type="CDD" id="cd00896">
    <property type="entry name" value="PI3Kc_III"/>
    <property type="match status" value="1"/>
</dbReference>
<dbReference type="InterPro" id="IPR008290">
    <property type="entry name" value="PI3K_Vps34"/>
</dbReference>
<dbReference type="GO" id="GO:0034272">
    <property type="term" value="C:phosphatidylinositol 3-kinase complex, class III, type II"/>
    <property type="evidence" value="ECO:0007669"/>
    <property type="project" value="TreeGrafter"/>
</dbReference>
<reference evidence="13" key="1">
    <citation type="submission" date="2016-11" db="UniProtKB">
        <authorList>
            <consortium name="WormBaseParasite"/>
        </authorList>
    </citation>
    <scope>IDENTIFICATION</scope>
</reference>
<dbReference type="InterPro" id="IPR016024">
    <property type="entry name" value="ARM-type_fold"/>
</dbReference>
<dbReference type="GO" id="GO:0048015">
    <property type="term" value="P:phosphatidylinositol-mediated signaling"/>
    <property type="evidence" value="ECO:0007669"/>
    <property type="project" value="TreeGrafter"/>
</dbReference>
<dbReference type="InterPro" id="IPR057756">
    <property type="entry name" value="PI3-kinase_type3/VPS34_cat"/>
</dbReference>
<keyword evidence="7 9" id="KW-0067">ATP-binding</keyword>
<evidence type="ECO:0000313" key="12">
    <source>
        <dbReference type="Proteomes" id="UP000095283"/>
    </source>
</evidence>
<evidence type="ECO:0000256" key="8">
    <source>
        <dbReference type="ARBA" id="ARBA00023136"/>
    </source>
</evidence>
<evidence type="ECO:0000259" key="10">
    <source>
        <dbReference type="PROSITE" id="PS50290"/>
    </source>
</evidence>
<keyword evidence="4 9" id="KW-0808">Transferase</keyword>
<dbReference type="InterPro" id="IPR011009">
    <property type="entry name" value="Kinase-like_dom_sf"/>
</dbReference>
<dbReference type="SUPFAM" id="SSF48371">
    <property type="entry name" value="ARM repeat"/>
    <property type="match status" value="1"/>
</dbReference>
<keyword evidence="8" id="KW-0472">Membrane</keyword>
<dbReference type="GO" id="GO:0005524">
    <property type="term" value="F:ATP binding"/>
    <property type="evidence" value="ECO:0007669"/>
    <property type="project" value="UniProtKB-UniRule"/>
</dbReference>
<name>A0A1I7XRN7_HETBA</name>
<dbReference type="SMART" id="SM00146">
    <property type="entry name" value="PI3Kc"/>
    <property type="match status" value="1"/>
</dbReference>
<evidence type="ECO:0000256" key="6">
    <source>
        <dbReference type="ARBA" id="ARBA00022777"/>
    </source>
</evidence>
<dbReference type="Gene3D" id="3.30.1010.10">
    <property type="entry name" value="Phosphatidylinositol 3-kinase Catalytic Subunit, Chain A, domain 4"/>
    <property type="match status" value="1"/>
</dbReference>
<dbReference type="AlphaFoldDB" id="A0A1I7XRN7"/>
<dbReference type="EC" id="2.7.1.137" evidence="2 9"/>
<keyword evidence="12" id="KW-1185">Reference proteome</keyword>
<dbReference type="PANTHER" id="PTHR10048">
    <property type="entry name" value="PHOSPHATIDYLINOSITOL KINASE"/>
    <property type="match status" value="1"/>
</dbReference>
<protein>
    <recommendedName>
        <fullName evidence="3 9">Phosphatidylinositol 3-kinase catalytic subunit type 3</fullName>
        <ecNumber evidence="2 9">2.7.1.137</ecNumber>
    </recommendedName>
</protein>
<dbReference type="Gene3D" id="1.10.1070.11">
    <property type="entry name" value="Phosphatidylinositol 3-/4-kinase, catalytic domain"/>
    <property type="match status" value="1"/>
</dbReference>
<dbReference type="InterPro" id="IPR015433">
    <property type="entry name" value="PI3/4_kinase"/>
</dbReference>
<evidence type="ECO:0000256" key="5">
    <source>
        <dbReference type="ARBA" id="ARBA00022741"/>
    </source>
</evidence>
<dbReference type="GO" id="GO:0006897">
    <property type="term" value="P:endocytosis"/>
    <property type="evidence" value="ECO:0007669"/>
    <property type="project" value="TreeGrafter"/>
</dbReference>
<dbReference type="InterPro" id="IPR001263">
    <property type="entry name" value="PI3K_accessory_dom"/>
</dbReference>
<dbReference type="WBParaSite" id="Hba_19999">
    <property type="protein sequence ID" value="Hba_19999"/>
    <property type="gene ID" value="Hba_19999"/>
</dbReference>
<dbReference type="GO" id="GO:0034271">
    <property type="term" value="C:phosphatidylinositol 3-kinase complex, class III, type I"/>
    <property type="evidence" value="ECO:0007669"/>
    <property type="project" value="TreeGrafter"/>
</dbReference>
<dbReference type="GO" id="GO:0000045">
    <property type="term" value="P:autophagosome assembly"/>
    <property type="evidence" value="ECO:0007669"/>
    <property type="project" value="TreeGrafter"/>
</dbReference>
<dbReference type="InterPro" id="IPR018936">
    <property type="entry name" value="PI3/4_kinase_CS"/>
</dbReference>
<sequence length="656" mass="74481">MASIRYGRENYDVVYYEDPTPDLRIIGSMGGASRLSVHTDPELGLENLCESKHSVMTRNTRAGGVDRQLKPNKQTKDRIEAIIKLPSSQSLSREQRDLVWKFRYFLQADRRALNKFLRSVNWDQPAEEQHALALINDWTPIEAEDALELLSPSFTHPTVRCYAVSRLFDAASSDQMLLFLPQLVQALKYEPQPTTDAAIVTQSLEAASFSLATEAAEVVVLEEDESRASDDLASFLIKYATGYPKMANFLYWHLKIEAEATKQTDTSISTVYYRLLNRLFDALQRGSAEAKRHAESLRAQRTFVEDLKVITSEAKSKSSRRDVRESTLRTMLTKARHMIDLRGLILPLDPSIRLIGVLPDSAALFNSAMMPVKLTFKTQSPNGDSYNEYSLIFKQGDDLRQDQLIIQMFRLMDSLFKKDQLDLKLTPYAVLLVKLVLATGVDEGFVQFIKARPLRDIINTYKIYNLDSIKEAMKEFRPDANGPFGIEADVVDNYVRSLAGYSVMCHVLGVGDRHLDNLLLCENGKLFHVDFGFILGRDPKPMPPPMKLTSEMIQAMGGLKSKQFKDFCMYCDSAYRILRRHANVILNLFSLMLDAGIPDIAVERDKAVFKVEQRLRLELGDEAAFKHILGLIEASINAKMPIIADILHDWKQNFTW</sequence>
<evidence type="ECO:0000256" key="1">
    <source>
        <dbReference type="ARBA" id="ARBA00004184"/>
    </source>
</evidence>
<dbReference type="GO" id="GO:0000407">
    <property type="term" value="C:phagophore assembly site"/>
    <property type="evidence" value="ECO:0007669"/>
    <property type="project" value="TreeGrafter"/>
</dbReference>
<dbReference type="Gene3D" id="1.25.40.70">
    <property type="entry name" value="Phosphatidylinositol 3-kinase, accessory domain (PIK)"/>
    <property type="match status" value="1"/>
</dbReference>
<dbReference type="PROSITE" id="PS51545">
    <property type="entry name" value="PIK_HELICAL"/>
    <property type="match status" value="1"/>
</dbReference>
<feature type="domain" description="PIK helical" evidence="11">
    <location>
        <begin position="66"/>
        <end position="278"/>
    </location>
</feature>
<dbReference type="CDD" id="cd00870">
    <property type="entry name" value="PI3Ka_III"/>
    <property type="match status" value="1"/>
</dbReference>
<dbReference type="SMART" id="SM00145">
    <property type="entry name" value="PI3Ka"/>
    <property type="match status" value="1"/>
</dbReference>
<dbReference type="PROSITE" id="PS50290">
    <property type="entry name" value="PI3_4_KINASE_3"/>
    <property type="match status" value="1"/>
</dbReference>
<evidence type="ECO:0000259" key="11">
    <source>
        <dbReference type="PROSITE" id="PS51545"/>
    </source>
</evidence>
<keyword evidence="6 9" id="KW-0418">Kinase</keyword>
<evidence type="ECO:0000256" key="4">
    <source>
        <dbReference type="ARBA" id="ARBA00022679"/>
    </source>
</evidence>
<dbReference type="GO" id="GO:0005768">
    <property type="term" value="C:endosome"/>
    <property type="evidence" value="ECO:0007669"/>
    <property type="project" value="TreeGrafter"/>
</dbReference>
<dbReference type="FunFam" id="3.30.1010.10:FF:000016">
    <property type="entry name" value="Phosphatidylinositol 3-kinase catalytic subunit type 3"/>
    <property type="match status" value="1"/>
</dbReference>
<evidence type="ECO:0000256" key="7">
    <source>
        <dbReference type="ARBA" id="ARBA00022840"/>
    </source>
</evidence>
<dbReference type="InterPro" id="IPR036940">
    <property type="entry name" value="PI3/4_kinase_cat_sf"/>
</dbReference>
<feature type="domain" description="PI3K/PI4K catalytic" evidence="10">
    <location>
        <begin position="358"/>
        <end position="640"/>
    </location>
</feature>
<dbReference type="PROSITE" id="PS00916">
    <property type="entry name" value="PI3_4_KINASE_2"/>
    <property type="match status" value="1"/>
</dbReference>